<dbReference type="Proteomes" id="UP000095209">
    <property type="component" value="Unassembled WGS sequence"/>
</dbReference>
<dbReference type="SMART" id="SM00860">
    <property type="entry name" value="SMI1_KNR4"/>
    <property type="match status" value="1"/>
</dbReference>
<dbReference type="OrthoDB" id="1944463at2"/>
<dbReference type="Gene3D" id="3.40.1580.10">
    <property type="entry name" value="SMI1/KNR4-like"/>
    <property type="match status" value="1"/>
</dbReference>
<dbReference type="SUPFAM" id="SSF160631">
    <property type="entry name" value="SMI1/KNR4-like"/>
    <property type="match status" value="1"/>
</dbReference>
<dbReference type="InterPro" id="IPR037883">
    <property type="entry name" value="Knr4/Smi1-like_sf"/>
</dbReference>
<evidence type="ECO:0000313" key="3">
    <source>
        <dbReference type="Proteomes" id="UP000095209"/>
    </source>
</evidence>
<dbReference type="STRING" id="1305675.BFG57_10870"/>
<sequence length="158" mass="17850">MCKDNYNKAIELIEQYNDIADFIGEQSEVIVNKAEQALGFIIPPMYRDFIKRYGAGNFGAEEIYGVTSDNFENSSVPDAIWFTITERSESNFPQHLLIIYDTGMGAWYCLDFSQATPNGEPPVVSFFSGFKTGQQNNNIVAKDFGEFLLSLVKEEIEN</sequence>
<feature type="domain" description="Knr4/Smi1-like" evidence="1">
    <location>
        <begin position="25"/>
        <end position="150"/>
    </location>
</feature>
<organism evidence="2 3">
    <name type="scientific">Bacillus solimangrovi</name>
    <dbReference type="NCBI Taxonomy" id="1305675"/>
    <lineage>
        <taxon>Bacteria</taxon>
        <taxon>Bacillati</taxon>
        <taxon>Bacillota</taxon>
        <taxon>Bacilli</taxon>
        <taxon>Bacillales</taxon>
        <taxon>Bacillaceae</taxon>
        <taxon>Bacillus</taxon>
    </lineage>
</organism>
<name>A0A1E5LID2_9BACI</name>
<reference evidence="2 3" key="1">
    <citation type="submission" date="2016-08" db="EMBL/GenBank/DDBJ databases">
        <title>Genome of Bacillus solimangrovi GH2-4.</title>
        <authorList>
            <person name="Lim S."/>
            <person name="Kim B.-C."/>
        </authorList>
    </citation>
    <scope>NUCLEOTIDE SEQUENCE [LARGE SCALE GENOMIC DNA]</scope>
    <source>
        <strain evidence="2 3">GH2-4</strain>
    </source>
</reference>
<dbReference type="AlphaFoldDB" id="A0A1E5LID2"/>
<evidence type="ECO:0000313" key="2">
    <source>
        <dbReference type="EMBL" id="OEH93818.1"/>
    </source>
</evidence>
<comment type="caution">
    <text evidence="2">The sequence shown here is derived from an EMBL/GenBank/DDBJ whole genome shotgun (WGS) entry which is preliminary data.</text>
</comment>
<evidence type="ECO:0000259" key="1">
    <source>
        <dbReference type="SMART" id="SM00860"/>
    </source>
</evidence>
<protein>
    <submittedName>
        <fullName evidence="2">Cell wall assembly protein</fullName>
    </submittedName>
</protein>
<dbReference type="InterPro" id="IPR018958">
    <property type="entry name" value="Knr4/Smi1-like_dom"/>
</dbReference>
<dbReference type="Pfam" id="PF14568">
    <property type="entry name" value="SUKH_6"/>
    <property type="match status" value="1"/>
</dbReference>
<proteinExistence type="predicted"/>
<accession>A0A1E5LID2</accession>
<gene>
    <name evidence="2" type="ORF">BFG57_10870</name>
</gene>
<dbReference type="EMBL" id="MJEH01000008">
    <property type="protein sequence ID" value="OEH93818.1"/>
    <property type="molecule type" value="Genomic_DNA"/>
</dbReference>
<keyword evidence="3" id="KW-1185">Reference proteome</keyword>